<dbReference type="EMBL" id="CCBP010000392">
    <property type="protein sequence ID" value="CDO76605.1"/>
    <property type="molecule type" value="Genomic_DNA"/>
</dbReference>
<dbReference type="OMA" id="MEIDFTA"/>
<feature type="domain" description="BZIP" evidence="4">
    <location>
        <begin position="55"/>
        <end position="70"/>
    </location>
</feature>
<dbReference type="PANTHER" id="PTHR40621:SF7">
    <property type="entry name" value="BZIP DOMAIN-CONTAINING PROTEIN"/>
    <property type="match status" value="1"/>
</dbReference>
<evidence type="ECO:0000313" key="5">
    <source>
        <dbReference type="EMBL" id="CDO76605.1"/>
    </source>
</evidence>
<organism evidence="5 6">
    <name type="scientific">Pycnoporus cinnabarinus</name>
    <name type="common">Cinnabar-red polypore</name>
    <name type="synonym">Trametes cinnabarina</name>
    <dbReference type="NCBI Taxonomy" id="5643"/>
    <lineage>
        <taxon>Eukaryota</taxon>
        <taxon>Fungi</taxon>
        <taxon>Dikarya</taxon>
        <taxon>Basidiomycota</taxon>
        <taxon>Agaricomycotina</taxon>
        <taxon>Agaricomycetes</taxon>
        <taxon>Polyporales</taxon>
        <taxon>Polyporaceae</taxon>
        <taxon>Trametes</taxon>
    </lineage>
</organism>
<dbReference type="GO" id="GO:0001228">
    <property type="term" value="F:DNA-binding transcription activator activity, RNA polymerase II-specific"/>
    <property type="evidence" value="ECO:0007669"/>
    <property type="project" value="TreeGrafter"/>
</dbReference>
<feature type="compositionally biased region" description="Polar residues" evidence="3">
    <location>
        <begin position="139"/>
        <end position="149"/>
    </location>
</feature>
<dbReference type="PANTHER" id="PTHR40621">
    <property type="entry name" value="TRANSCRIPTION FACTOR KAPC-RELATED"/>
    <property type="match status" value="1"/>
</dbReference>
<protein>
    <recommendedName>
        <fullName evidence="4">BZIP domain-containing protein</fullName>
    </recommendedName>
</protein>
<feature type="region of interest" description="Disordered" evidence="3">
    <location>
        <begin position="1"/>
        <end position="72"/>
    </location>
</feature>
<accession>A0A060SQE6</accession>
<feature type="region of interest" description="Disordered" evidence="3">
    <location>
        <begin position="475"/>
        <end position="504"/>
    </location>
</feature>
<dbReference type="AlphaFoldDB" id="A0A060SQE6"/>
<name>A0A060SQE6_PYCCI</name>
<feature type="region of interest" description="Disordered" evidence="3">
    <location>
        <begin position="174"/>
        <end position="206"/>
    </location>
</feature>
<dbReference type="Proteomes" id="UP000029665">
    <property type="component" value="Unassembled WGS sequence"/>
</dbReference>
<feature type="region of interest" description="Disordered" evidence="3">
    <location>
        <begin position="121"/>
        <end position="155"/>
    </location>
</feature>
<dbReference type="HOGENOM" id="CLU_019790_0_0_1"/>
<evidence type="ECO:0000313" key="6">
    <source>
        <dbReference type="Proteomes" id="UP000029665"/>
    </source>
</evidence>
<dbReference type="InterPro" id="IPR050936">
    <property type="entry name" value="AP-1-like"/>
</dbReference>
<dbReference type="InterPro" id="IPR004827">
    <property type="entry name" value="bZIP"/>
</dbReference>
<feature type="compositionally biased region" description="Low complexity" evidence="3">
    <location>
        <begin position="174"/>
        <end position="195"/>
    </location>
</feature>
<dbReference type="STRING" id="5643.A0A060SQE6"/>
<reference evidence="5" key="1">
    <citation type="submission" date="2014-01" db="EMBL/GenBank/DDBJ databases">
        <title>The genome of the white-rot fungus Pycnoporus cinnabarinus: a basidiomycete model with a versatile arsenal for lignocellulosic biomass breakdown.</title>
        <authorList>
            <person name="Levasseur A."/>
            <person name="Lomascolo A."/>
            <person name="Ruiz-Duenas F.J."/>
            <person name="Uzan E."/>
            <person name="Piumi F."/>
            <person name="Kues U."/>
            <person name="Ram A.F.J."/>
            <person name="Murat C."/>
            <person name="Haon M."/>
            <person name="Benoit I."/>
            <person name="Arfi Y."/>
            <person name="Chevret D."/>
            <person name="Drula E."/>
            <person name="Kwon M.J."/>
            <person name="Gouret P."/>
            <person name="Lesage-Meessen L."/>
            <person name="Lombard V."/>
            <person name="Mariette J."/>
            <person name="Noirot C."/>
            <person name="Park J."/>
            <person name="Patyshakuliyeva A."/>
            <person name="Wieneger R.A.B."/>
            <person name="Wosten H.A.B."/>
            <person name="Martin F."/>
            <person name="Coutinho P.M."/>
            <person name="de Vries R."/>
            <person name="Martinez A.T."/>
            <person name="Klopp C."/>
            <person name="Pontarotti P."/>
            <person name="Henrissat B."/>
            <person name="Record E."/>
        </authorList>
    </citation>
    <scope>NUCLEOTIDE SEQUENCE [LARGE SCALE GENOMIC DNA]</scope>
    <source>
        <strain evidence="5">BRFM137</strain>
    </source>
</reference>
<evidence type="ECO:0000256" key="3">
    <source>
        <dbReference type="SAM" id="MobiDB-lite"/>
    </source>
</evidence>
<dbReference type="Gene3D" id="1.20.5.170">
    <property type="match status" value="1"/>
</dbReference>
<keyword evidence="6" id="KW-1185">Reference proteome</keyword>
<comment type="subcellular location">
    <subcellularLocation>
        <location evidence="1">Nucleus</location>
    </subcellularLocation>
</comment>
<feature type="compositionally biased region" description="Low complexity" evidence="3">
    <location>
        <begin position="1"/>
        <end position="14"/>
    </location>
</feature>
<evidence type="ECO:0000259" key="4">
    <source>
        <dbReference type="PROSITE" id="PS00036"/>
    </source>
</evidence>
<evidence type="ECO:0000256" key="1">
    <source>
        <dbReference type="ARBA" id="ARBA00004123"/>
    </source>
</evidence>
<dbReference type="GO" id="GO:0090575">
    <property type="term" value="C:RNA polymerase II transcription regulator complex"/>
    <property type="evidence" value="ECO:0007669"/>
    <property type="project" value="TreeGrafter"/>
</dbReference>
<dbReference type="CDD" id="cd14688">
    <property type="entry name" value="bZIP_YAP"/>
    <property type="match status" value="1"/>
</dbReference>
<sequence>MSAAASPEAVSSSSTLWATPSKEWVIPAKPKPGRKPKKDVAPPPQDAAENDKGRRVQNSNRAAQRAFRERKQSQLAELQARLQQYEQGEIERNVALQNIAKRLKEENEKLRQENAALKAKVTQYEERAAQKRSRDDVSPHSSYELSQSPAKKRNKVTSEAINNLNQMTFPPVSYASSPSAVSSADSSDAHSSFSPVPMPQSARDTPIFPQAFSLNGIFDMDTTGKTSLFEPGGTLDTFDCGLCSDNTPCFCREMALQQVSERMSVVNPVLPMKVETGDQMAATTASASPPSAQQTSSILDNLPAYQAPVPLRRRAPPNPSFQPIFPITVSSAEPPKSEVPSCTGDPSNCPACADDAFGKAFCAAISQSVAGSTPCKDCPGRSEGGCCGGTSTGGGCCGNPGACGQGRSDSGGNSIAASAAPLTSSLLMSEPLTTTETIPCDAAWRQIKSHPNAAFTDLSLLAEVVARRTKCTGPRVEISPAPGTITPERGLSPGGGLPSYTQQQDSQPIILTDPHAQYHERQRTRTNGTSSPPQLVPQEVLVKCGRQRVREVMADGVRDALRLLDARFAMP</sequence>
<keyword evidence="2" id="KW-0539">Nucleus</keyword>
<dbReference type="InterPro" id="IPR018287">
    <property type="entry name" value="Hap4_TF_heteromerisation"/>
</dbReference>
<proteinExistence type="predicted"/>
<dbReference type="GO" id="GO:0000976">
    <property type="term" value="F:transcription cis-regulatory region binding"/>
    <property type="evidence" value="ECO:0007669"/>
    <property type="project" value="InterPro"/>
</dbReference>
<gene>
    <name evidence="5" type="ORF">BN946_scf184868.g19</name>
</gene>
<feature type="compositionally biased region" description="Basic and acidic residues" evidence="3">
    <location>
        <begin position="123"/>
        <end position="138"/>
    </location>
</feature>
<dbReference type="OrthoDB" id="5374328at2759"/>
<dbReference type="PROSITE" id="PS00036">
    <property type="entry name" value="BZIP_BASIC"/>
    <property type="match status" value="1"/>
</dbReference>
<comment type="caution">
    <text evidence="5">The sequence shown here is derived from an EMBL/GenBank/DDBJ whole genome shotgun (WGS) entry which is preliminary data.</text>
</comment>
<evidence type="ECO:0000256" key="2">
    <source>
        <dbReference type="ARBA" id="ARBA00023242"/>
    </source>
</evidence>
<dbReference type="Pfam" id="PF10297">
    <property type="entry name" value="Hap4_Hap_bind"/>
    <property type="match status" value="1"/>
</dbReference>
<dbReference type="SMART" id="SM00338">
    <property type="entry name" value="BRLZ"/>
    <property type="match status" value="1"/>
</dbReference>